<organism evidence="2 3">
    <name type="scientific">Caldisphaera lagunensis (strain DSM 15908 / JCM 11604 / ANMR 0165 / IC-154)</name>
    <dbReference type="NCBI Taxonomy" id="1056495"/>
    <lineage>
        <taxon>Archaea</taxon>
        <taxon>Thermoproteota</taxon>
        <taxon>Thermoprotei</taxon>
        <taxon>Acidilobales</taxon>
        <taxon>Caldisphaeraceae</taxon>
        <taxon>Caldisphaera</taxon>
    </lineage>
</organism>
<reference evidence="3" key="1">
    <citation type="submission" date="2012-03" db="EMBL/GenBank/DDBJ databases">
        <title>Complete genome of Caldisphaera lagunensis DSM 15908.</title>
        <authorList>
            <person name="Lucas S."/>
            <person name="Copeland A."/>
            <person name="Lapidus A."/>
            <person name="Glavina del Rio T."/>
            <person name="Dalin E."/>
            <person name="Tice H."/>
            <person name="Bruce D."/>
            <person name="Goodwin L."/>
            <person name="Pitluck S."/>
            <person name="Peters L."/>
            <person name="Mikhailova N."/>
            <person name="Teshima H."/>
            <person name="Kyrpides N."/>
            <person name="Mavromatis K."/>
            <person name="Ivanova N."/>
            <person name="Brettin T."/>
            <person name="Detter J.C."/>
            <person name="Han C."/>
            <person name="Larimer F."/>
            <person name="Land M."/>
            <person name="Hauser L."/>
            <person name="Markowitz V."/>
            <person name="Cheng J.-F."/>
            <person name="Hugenholtz P."/>
            <person name="Woyke T."/>
            <person name="Wu D."/>
            <person name="Spring S."/>
            <person name="Schroeder M."/>
            <person name="Brambilla E."/>
            <person name="Klenk H.-P."/>
            <person name="Eisen J.A."/>
        </authorList>
    </citation>
    <scope>NUCLEOTIDE SEQUENCE [LARGE SCALE GENOMIC DNA]</scope>
    <source>
        <strain evidence="3">DSM 15908 / JCM 11604 / IC-154</strain>
    </source>
</reference>
<evidence type="ECO:0000313" key="2">
    <source>
        <dbReference type="EMBL" id="AFZ70841.1"/>
    </source>
</evidence>
<dbReference type="InterPro" id="IPR002805">
    <property type="entry name" value="Nict_dMeBzImd_PRibTrfase_arc"/>
</dbReference>
<dbReference type="KEGG" id="clg:Calag_1119"/>
<dbReference type="InterPro" id="IPR003200">
    <property type="entry name" value="Nict_dMeBzImd_PRibTrfase"/>
</dbReference>
<comment type="similarity">
    <text evidence="1">Belongs to the UPF0284 family.</text>
</comment>
<dbReference type="NCBIfam" id="NF003372">
    <property type="entry name" value="PRK04447.1-5"/>
    <property type="match status" value="1"/>
</dbReference>
<dbReference type="HOGENOM" id="CLU_053134_0_0_2"/>
<dbReference type="AlphaFoldDB" id="L0AAE3"/>
<dbReference type="Gene3D" id="3.40.50.10210">
    <property type="match status" value="1"/>
</dbReference>
<name>L0AAE3_CALLD</name>
<dbReference type="CDD" id="cd02439">
    <property type="entry name" value="DMB-PRT_CobT"/>
    <property type="match status" value="1"/>
</dbReference>
<dbReference type="eggNOG" id="arCOG04272">
    <property type="taxonomic scope" value="Archaea"/>
</dbReference>
<evidence type="ECO:0000313" key="3">
    <source>
        <dbReference type="Proteomes" id="UP000010469"/>
    </source>
</evidence>
<protein>
    <recommendedName>
        <fullName evidence="1">UPF0284 protein Calag_1119</fullName>
    </recommendedName>
</protein>
<dbReference type="PANTHER" id="PTHR38811:SF1">
    <property type="entry name" value="UPF0284 PROTEIN SLL1500"/>
    <property type="match status" value="1"/>
</dbReference>
<dbReference type="PANTHER" id="PTHR38811">
    <property type="match status" value="1"/>
</dbReference>
<dbReference type="EMBL" id="CP003378">
    <property type="protein sequence ID" value="AFZ70841.1"/>
    <property type="molecule type" value="Genomic_DNA"/>
</dbReference>
<dbReference type="SUPFAM" id="SSF52733">
    <property type="entry name" value="Nicotinate mononucleotide:5,6-dimethylbenzimidazole phosphoribosyltransferase (CobT)"/>
    <property type="match status" value="1"/>
</dbReference>
<dbReference type="Pfam" id="PF02277">
    <property type="entry name" value="DBI_PRT"/>
    <property type="match status" value="1"/>
</dbReference>
<dbReference type="STRING" id="1056495.Calag_1119"/>
<dbReference type="InParanoid" id="L0AAE3"/>
<sequence length="337" mass="36565">MKAVAIYVGGSTKTSTIEGISIAGSNSQDTLYTPTLDLEYVINGIPITKKEIPVTPNGLPTPAVITRSILKKLNIQYFVVDSGLYYKLKVPHIKIPSSIPGENIYSSNAFPYGTAKNIFEESKLLGEIISSKQDIVLIGESIPGGTTTAAAIMEALGYNALKFISSASPKNPRDLKEKVISNALKRIDPNDNVFSIIDKVGDPVHISMAGIAAGSLKNSSKILLAGGTQMGAVVSILSKLNYLDNRIKIATTSWIAKDKESNIFKLIEQIDKRIEIIVSDINFSDAKYEGLKLYEEGYVKEGVGAGGTMILSKYLGLSVYEIKNSIYEEYERLRSLG</sequence>
<dbReference type="HAMAP" id="MF_01086">
    <property type="entry name" value="UPF0284"/>
    <property type="match status" value="1"/>
</dbReference>
<accession>L0AAE3</accession>
<dbReference type="InterPro" id="IPR036087">
    <property type="entry name" value="Nict_dMeBzImd_PRibTrfase_sf"/>
</dbReference>
<proteinExistence type="inferred from homology"/>
<keyword evidence="3" id="KW-1185">Reference proteome</keyword>
<dbReference type="Proteomes" id="UP000010469">
    <property type="component" value="Chromosome"/>
</dbReference>
<dbReference type="GO" id="GO:0008939">
    <property type="term" value="F:nicotinate-nucleotide-dimethylbenzimidazole phosphoribosyltransferase activity"/>
    <property type="evidence" value="ECO:0007669"/>
    <property type="project" value="InterPro"/>
</dbReference>
<dbReference type="NCBIfam" id="TIGR00303">
    <property type="entry name" value="nicotinate mononucleotide-dependent phosphoribosyltransferase CobT"/>
    <property type="match status" value="1"/>
</dbReference>
<gene>
    <name evidence="2" type="ordered locus">Calag_1119</name>
</gene>
<evidence type="ECO:0000256" key="1">
    <source>
        <dbReference type="HAMAP-Rule" id="MF_01086"/>
    </source>
</evidence>